<dbReference type="Proteomes" id="UP000824890">
    <property type="component" value="Unassembled WGS sequence"/>
</dbReference>
<evidence type="ECO:0000256" key="1">
    <source>
        <dbReference type="SAM" id="MobiDB-lite"/>
    </source>
</evidence>
<feature type="non-terminal residue" evidence="2">
    <location>
        <position position="280"/>
    </location>
</feature>
<feature type="region of interest" description="Disordered" evidence="1">
    <location>
        <begin position="1"/>
        <end position="142"/>
    </location>
</feature>
<protein>
    <submittedName>
        <fullName evidence="2">Uncharacterized protein</fullName>
    </submittedName>
</protein>
<feature type="compositionally biased region" description="Low complexity" evidence="1">
    <location>
        <begin position="69"/>
        <end position="85"/>
    </location>
</feature>
<accession>A0ABQ8AZ23</accession>
<evidence type="ECO:0000313" key="2">
    <source>
        <dbReference type="EMBL" id="KAH0897776.1"/>
    </source>
</evidence>
<keyword evidence="3" id="KW-1185">Reference proteome</keyword>
<dbReference type="EMBL" id="JAGKQM010000012">
    <property type="protein sequence ID" value="KAH0897776.1"/>
    <property type="molecule type" value="Genomic_DNA"/>
</dbReference>
<feature type="region of interest" description="Disordered" evidence="1">
    <location>
        <begin position="160"/>
        <end position="200"/>
    </location>
</feature>
<comment type="caution">
    <text evidence="2">The sequence shown here is derived from an EMBL/GenBank/DDBJ whole genome shotgun (WGS) entry which is preliminary data.</text>
</comment>
<sequence>MKNAWKVPGKASALNPPSFTSSEPIPPPPIPPDPPDPASPLSPIQFPHPSSVFSTGSKSFSSQKRETRTPTLPLTAAASTQQLLPSTGASPVAPANAKKPVIESRRKYFPRSENITVQSNKNSKPTPTPQKFAPILGNNPPLADAMEVDKQLTPFLENYALASPDPTPRPSLKRCRSSPTPSPPNTSNQNPNLFFSRSPSPFVLPSSDIASLTVLKLPPATEKNSPSPPPLPQLSTTEINSFPHSDQSSSMPPPCINTDPTTSLAIQEAISHGGDLPISK</sequence>
<feature type="compositionally biased region" description="Polar residues" evidence="1">
    <location>
        <begin position="113"/>
        <end position="125"/>
    </location>
</feature>
<reference evidence="2 3" key="1">
    <citation type="submission" date="2021-05" db="EMBL/GenBank/DDBJ databases">
        <title>Genome Assembly of Synthetic Allotetraploid Brassica napus Reveals Homoeologous Exchanges between Subgenomes.</title>
        <authorList>
            <person name="Davis J.T."/>
        </authorList>
    </citation>
    <scope>NUCLEOTIDE SEQUENCE [LARGE SCALE GENOMIC DNA]</scope>
    <source>
        <strain evidence="3">cv. Da-Ae</strain>
        <tissue evidence="2">Seedling</tissue>
    </source>
</reference>
<gene>
    <name evidence="2" type="ORF">HID58_047344</name>
</gene>
<feature type="compositionally biased region" description="Low complexity" evidence="1">
    <location>
        <begin position="41"/>
        <end position="62"/>
    </location>
</feature>
<organism evidence="2 3">
    <name type="scientific">Brassica napus</name>
    <name type="common">Rape</name>
    <dbReference type="NCBI Taxonomy" id="3708"/>
    <lineage>
        <taxon>Eukaryota</taxon>
        <taxon>Viridiplantae</taxon>
        <taxon>Streptophyta</taxon>
        <taxon>Embryophyta</taxon>
        <taxon>Tracheophyta</taxon>
        <taxon>Spermatophyta</taxon>
        <taxon>Magnoliopsida</taxon>
        <taxon>eudicotyledons</taxon>
        <taxon>Gunneridae</taxon>
        <taxon>Pentapetalae</taxon>
        <taxon>rosids</taxon>
        <taxon>malvids</taxon>
        <taxon>Brassicales</taxon>
        <taxon>Brassicaceae</taxon>
        <taxon>Brassiceae</taxon>
        <taxon>Brassica</taxon>
    </lineage>
</organism>
<proteinExistence type="predicted"/>
<name>A0ABQ8AZ23_BRANA</name>
<feature type="region of interest" description="Disordered" evidence="1">
    <location>
        <begin position="219"/>
        <end position="262"/>
    </location>
</feature>
<evidence type="ECO:0000313" key="3">
    <source>
        <dbReference type="Proteomes" id="UP000824890"/>
    </source>
</evidence>
<feature type="compositionally biased region" description="Pro residues" evidence="1">
    <location>
        <begin position="24"/>
        <end position="40"/>
    </location>
</feature>
<feature type="compositionally biased region" description="Polar residues" evidence="1">
    <location>
        <begin position="236"/>
        <end position="250"/>
    </location>
</feature>